<organism evidence="3 4">
    <name type="scientific">candidate division TA06 bacterium</name>
    <dbReference type="NCBI Taxonomy" id="2250710"/>
    <lineage>
        <taxon>Bacteria</taxon>
        <taxon>Bacteria division TA06</taxon>
    </lineage>
</organism>
<evidence type="ECO:0000259" key="2">
    <source>
        <dbReference type="Pfam" id="PF00149"/>
    </source>
</evidence>
<dbReference type="InterPro" id="IPR004843">
    <property type="entry name" value="Calcineurin-like_PHP"/>
</dbReference>
<reference evidence="3 4" key="1">
    <citation type="submission" date="2018-06" db="EMBL/GenBank/DDBJ databases">
        <title>Extensive metabolic versatility and redundancy in microbially diverse, dynamic hydrothermal sediments.</title>
        <authorList>
            <person name="Dombrowski N."/>
            <person name="Teske A."/>
            <person name="Baker B.J."/>
        </authorList>
    </citation>
    <scope>NUCLEOTIDE SEQUENCE [LARGE SCALE GENOMIC DNA]</scope>
    <source>
        <strain evidence="3">B35_G9</strain>
    </source>
</reference>
<dbReference type="Pfam" id="PF00149">
    <property type="entry name" value="Metallophos"/>
    <property type="match status" value="1"/>
</dbReference>
<evidence type="ECO:0000256" key="1">
    <source>
        <dbReference type="SAM" id="SignalP"/>
    </source>
</evidence>
<comment type="caution">
    <text evidence="3">The sequence shown here is derived from an EMBL/GenBank/DDBJ whole genome shotgun (WGS) entry which is preliminary data.</text>
</comment>
<accession>A0A660S7J5</accession>
<gene>
    <name evidence="3" type="ORF">DRP44_05440</name>
</gene>
<feature type="chain" id="PRO_5024968074" description="Calcineurin-like phosphoesterase domain-containing protein" evidence="1">
    <location>
        <begin position="19"/>
        <end position="392"/>
    </location>
</feature>
<feature type="domain" description="Calcineurin-like phosphoesterase" evidence="2">
    <location>
        <begin position="76"/>
        <end position="247"/>
    </location>
</feature>
<name>A0A660S7J5_UNCT6</name>
<sequence length="392" mass="44833">MRIINILLLFFSFLTVEAKSLNETALESLKNHRNKTNYSIIVLGDSRNRKVIPAEEEGVGDSVLSVIVSSVNKITPPPVFAIHGGDLSLIGKKFELERYANIVGNSKIPWLSVRGNHELYSDSSSIYYNEIIGDTDYVFDIGKIRYIVISSCHPKRIKNKNYSDYFISRKEIIWLDSLLDDAKANGFNPVIFSHVPPCLPPEYGWHCLGDKKSYPKPNIEKSNVKTFLSILKYYNVHLAIFSHIHHYDSFVKDGITFVITGGAGAPRYKEFKRGIPVYHFIKMSIFGGDSLIGYVYSPQGTKIDSIRPIKVYFDSKIKQPSTRFKCIRKNNGFEFKFDSPLVREIIISDILGKTLFDTTSINDRISFPLKRFHFYRYKIKTGNNISKGTFYN</sequence>
<protein>
    <recommendedName>
        <fullName evidence="2">Calcineurin-like phosphoesterase domain-containing protein</fullName>
    </recommendedName>
</protein>
<dbReference type="PANTHER" id="PTHR43143">
    <property type="entry name" value="METALLOPHOSPHOESTERASE, CALCINEURIN SUPERFAMILY"/>
    <property type="match status" value="1"/>
</dbReference>
<dbReference type="PANTHER" id="PTHR43143:SF1">
    <property type="entry name" value="SERINE_THREONINE-PROTEIN PHOSPHATASE CPPED1"/>
    <property type="match status" value="1"/>
</dbReference>
<keyword evidence="1" id="KW-0732">Signal</keyword>
<proteinExistence type="predicted"/>
<dbReference type="Gene3D" id="3.60.21.10">
    <property type="match status" value="1"/>
</dbReference>
<evidence type="ECO:0000313" key="3">
    <source>
        <dbReference type="EMBL" id="RKX65830.1"/>
    </source>
</evidence>
<dbReference type="EMBL" id="QNBC01000069">
    <property type="protein sequence ID" value="RKX65830.1"/>
    <property type="molecule type" value="Genomic_DNA"/>
</dbReference>
<dbReference type="InterPro" id="IPR051918">
    <property type="entry name" value="STPP_CPPED1"/>
</dbReference>
<evidence type="ECO:0000313" key="4">
    <source>
        <dbReference type="Proteomes" id="UP000282321"/>
    </source>
</evidence>
<dbReference type="Proteomes" id="UP000282321">
    <property type="component" value="Unassembled WGS sequence"/>
</dbReference>
<dbReference type="SUPFAM" id="SSF56300">
    <property type="entry name" value="Metallo-dependent phosphatases"/>
    <property type="match status" value="1"/>
</dbReference>
<dbReference type="AlphaFoldDB" id="A0A660S7J5"/>
<dbReference type="InterPro" id="IPR029052">
    <property type="entry name" value="Metallo-depent_PP-like"/>
</dbReference>
<feature type="signal peptide" evidence="1">
    <location>
        <begin position="1"/>
        <end position="18"/>
    </location>
</feature>
<dbReference type="GO" id="GO:0016787">
    <property type="term" value="F:hydrolase activity"/>
    <property type="evidence" value="ECO:0007669"/>
    <property type="project" value="InterPro"/>
</dbReference>